<evidence type="ECO:0000313" key="8">
    <source>
        <dbReference type="Proteomes" id="UP000541249"/>
    </source>
</evidence>
<comment type="subcellular location">
    <subcellularLocation>
        <location evidence="1">Membrane</location>
    </subcellularLocation>
</comment>
<accession>A0A7L4D8E9</accession>
<protein>
    <submittedName>
        <fullName evidence="7">IFM5 protein</fullName>
    </submittedName>
</protein>
<keyword evidence="8" id="KW-1185">Reference proteome</keyword>
<dbReference type="Pfam" id="PF04505">
    <property type="entry name" value="CD225"/>
    <property type="match status" value="1"/>
</dbReference>
<evidence type="ECO:0000256" key="6">
    <source>
        <dbReference type="SAM" id="Phobius"/>
    </source>
</evidence>
<keyword evidence="3 6" id="KW-0812">Transmembrane</keyword>
<evidence type="ECO:0000256" key="1">
    <source>
        <dbReference type="ARBA" id="ARBA00004370"/>
    </source>
</evidence>
<comment type="caution">
    <text evidence="7">The sequence shown here is derived from an EMBL/GenBank/DDBJ whole genome shotgun (WGS) entry which is preliminary data.</text>
</comment>
<reference evidence="7 8" key="1">
    <citation type="submission" date="2019-09" db="EMBL/GenBank/DDBJ databases">
        <title>Bird 10,000 Genomes (B10K) Project - Family phase.</title>
        <authorList>
            <person name="Zhang G."/>
        </authorList>
    </citation>
    <scope>NUCLEOTIDE SEQUENCE [LARGE SCALE GENOMIC DNA]</scope>
    <source>
        <strain evidence="7">B10K-DU-002-51</strain>
        <tissue evidence="7">Muscle</tissue>
    </source>
</reference>
<dbReference type="EMBL" id="VZZY01009920">
    <property type="protein sequence ID" value="NXW58238.1"/>
    <property type="molecule type" value="Genomic_DNA"/>
</dbReference>
<dbReference type="Proteomes" id="UP000541249">
    <property type="component" value="Unassembled WGS sequence"/>
</dbReference>
<name>A0A7L4D8E9_9AVES</name>
<dbReference type="GO" id="GO:0005886">
    <property type="term" value="C:plasma membrane"/>
    <property type="evidence" value="ECO:0007669"/>
    <property type="project" value="TreeGrafter"/>
</dbReference>
<dbReference type="InterPro" id="IPR007593">
    <property type="entry name" value="CD225/Dispanin_fam"/>
</dbReference>
<evidence type="ECO:0000256" key="3">
    <source>
        <dbReference type="ARBA" id="ARBA00022692"/>
    </source>
</evidence>
<evidence type="ECO:0000256" key="5">
    <source>
        <dbReference type="ARBA" id="ARBA00023136"/>
    </source>
</evidence>
<evidence type="ECO:0000256" key="4">
    <source>
        <dbReference type="ARBA" id="ARBA00022989"/>
    </source>
</evidence>
<feature type="transmembrane region" description="Helical" evidence="6">
    <location>
        <begin position="46"/>
        <end position="69"/>
    </location>
</feature>
<feature type="non-terminal residue" evidence="7">
    <location>
        <position position="122"/>
    </location>
</feature>
<keyword evidence="4 6" id="KW-1133">Transmembrane helix</keyword>
<feature type="non-terminal residue" evidence="7">
    <location>
        <position position="1"/>
    </location>
</feature>
<dbReference type="InterPro" id="IPR051517">
    <property type="entry name" value="IFITM_antiviral_protein"/>
</dbReference>
<dbReference type="AlphaFoldDB" id="A0A7L4D8E9"/>
<sequence length="122" mass="13038">VENLLKSISINMQPHSRNGAGLPATAFGPTITTLPQPQPAPRPRDFVLWSFFNTMFCNLFCLGFIALVFSIKVSGKSFPTPPAPPAPAQRWGPTCCLPPCQGFLIPSLPAPSCPTPSHPVPS</sequence>
<evidence type="ECO:0000256" key="2">
    <source>
        <dbReference type="ARBA" id="ARBA00006843"/>
    </source>
</evidence>
<keyword evidence="5 6" id="KW-0472">Membrane</keyword>
<gene>
    <name evidence="7" type="primary">Ifitm5_1</name>
    <name evidence="7" type="ORF">EURGUL_R15371</name>
</gene>
<dbReference type="PANTHER" id="PTHR13999:SF10">
    <property type="entry name" value="INTERFERON-INDUCED TRANSMEMBRANE PROTEIN 5"/>
    <property type="match status" value="1"/>
</dbReference>
<evidence type="ECO:0000313" key="7">
    <source>
        <dbReference type="EMBL" id="NXW58238.1"/>
    </source>
</evidence>
<comment type="similarity">
    <text evidence="2">Belongs to the CD225/Dispanin family.</text>
</comment>
<dbReference type="PANTHER" id="PTHR13999">
    <property type="entry name" value="INTERFERON INDUCIBLE TRANSMEMBRANE PROTEIN"/>
    <property type="match status" value="1"/>
</dbReference>
<organism evidence="7 8">
    <name type="scientific">Eurystomus gularis</name>
    <dbReference type="NCBI Taxonomy" id="325343"/>
    <lineage>
        <taxon>Eukaryota</taxon>
        <taxon>Metazoa</taxon>
        <taxon>Chordata</taxon>
        <taxon>Craniata</taxon>
        <taxon>Vertebrata</taxon>
        <taxon>Euteleostomi</taxon>
        <taxon>Archelosauria</taxon>
        <taxon>Archosauria</taxon>
        <taxon>Dinosauria</taxon>
        <taxon>Saurischia</taxon>
        <taxon>Theropoda</taxon>
        <taxon>Coelurosauria</taxon>
        <taxon>Aves</taxon>
        <taxon>Neognathae</taxon>
        <taxon>Neoaves</taxon>
        <taxon>Telluraves</taxon>
        <taxon>Coraciimorphae</taxon>
        <taxon>Coraciiformes</taxon>
        <taxon>Coraciidae</taxon>
        <taxon>Eurystomus</taxon>
    </lineage>
</organism>
<dbReference type="OrthoDB" id="9906841at2759"/>
<proteinExistence type="inferred from homology"/>